<evidence type="ECO:0000256" key="3">
    <source>
        <dbReference type="ARBA" id="ARBA00009677"/>
    </source>
</evidence>
<evidence type="ECO:0000259" key="8">
    <source>
        <dbReference type="Pfam" id="PF06429"/>
    </source>
</evidence>
<proteinExistence type="inferred from homology"/>
<sequence>MSGSLTLALRTAQSGLLTHQSALDAVANNVANVNTENYSRKIVNLEQRVVSGVGAGVQLSDVSRAVDEGLLKSMRLEQSTFNNYDAQKSYFARMQDMFGAPGDNTSIAQIMTDLGKATESLAQAPDQSLQQSEFVRQSEEAASKLKQMSDTVQELRLQADQEIGDAVNQINSISSQLVDLNNKIIRNSAIKSDVTDLRDQRDAKLDQLSKLVDISYFYRGGGDVVVFTKGGRTLVDNSSATVEHIAASNVAPTTTHAEGDFNPIYVGTKVAANDITNEIRDGRLKGLITLRDSTLPNLQSQIDAVAAQLRDSVNQIHNRGAPFPGMTEMNGTRAFIDPATQTIQLGNNSDVRITLFDNSGNQHNTTTLQAIMNSASYGGASQPLNGAWTVNSVAATVQDWLRANGAAGATAAVDANTGKLNINLNSTTYALGFRDEVNSAGTVPSPPGSTAADATIKFDANADGGVDQTVSGFSNFFGLNDYYVDKLSDNVWETNVMDPGYTSPKAATLKFYDTTTVPVSGAPLGTVAVAAGDSISTIASNINLANIGVTATAVPDGSGFRLRIAHNNGLNLAITQNVAGGDTFLNDVSMHSADVRVGQQLEVRSDIVQTPGKVTRGTMQWDASLGAAGEYFQSSADATSITSMAQMFATPTAFNAAGGLTATNGTFANQAAQIVAFNANLAAVNDSKHTYQKDLSDSLKNKSDTFRGVNLDEEMSNLMVFQQGYSASARVVSVIQKMFDVLDQIVK</sequence>
<evidence type="ECO:0000256" key="6">
    <source>
        <dbReference type="ARBA" id="ARBA00023143"/>
    </source>
</evidence>
<evidence type="ECO:0000256" key="1">
    <source>
        <dbReference type="ARBA" id="ARBA00004117"/>
    </source>
</evidence>
<keyword evidence="10" id="KW-0969">Cilium</keyword>
<dbReference type="GO" id="GO:0044780">
    <property type="term" value="P:bacterial-type flagellum assembly"/>
    <property type="evidence" value="ECO:0007669"/>
    <property type="project" value="InterPro"/>
</dbReference>
<gene>
    <name evidence="10" type="ORF">EDD55_10494</name>
</gene>
<feature type="domain" description="Flagellar basal-body/hook protein C-terminal" evidence="8">
    <location>
        <begin position="708"/>
        <end position="744"/>
    </location>
</feature>
<dbReference type="EMBL" id="SLZW01000004">
    <property type="protein sequence ID" value="TCS63003.1"/>
    <property type="molecule type" value="Genomic_DNA"/>
</dbReference>
<dbReference type="InterPro" id="IPR002371">
    <property type="entry name" value="FlgK"/>
</dbReference>
<organism evidence="10 11">
    <name type="scientific">Varunaivibrio sulfuroxidans</name>
    <dbReference type="NCBI Taxonomy" id="1773489"/>
    <lineage>
        <taxon>Bacteria</taxon>
        <taxon>Pseudomonadati</taxon>
        <taxon>Pseudomonadota</taxon>
        <taxon>Alphaproteobacteria</taxon>
        <taxon>Rhodospirillales</taxon>
        <taxon>Magnetovibrionaceae</taxon>
        <taxon>Varunaivibrio</taxon>
    </lineage>
</organism>
<comment type="subcellular location">
    <subcellularLocation>
        <location evidence="1">Bacterial flagellum basal body</location>
    </subcellularLocation>
    <subcellularLocation>
        <location evidence="2">Secreted</location>
    </subcellularLocation>
</comment>
<feature type="domain" description="Flagellar basal body rod protein N-terminal" evidence="7">
    <location>
        <begin position="9"/>
        <end position="38"/>
    </location>
</feature>
<dbReference type="PROSITE" id="PS00588">
    <property type="entry name" value="FLAGELLA_BB_ROD"/>
    <property type="match status" value="1"/>
</dbReference>
<dbReference type="GO" id="GO:0005576">
    <property type="term" value="C:extracellular region"/>
    <property type="evidence" value="ECO:0007669"/>
    <property type="project" value="UniProtKB-SubCell"/>
</dbReference>
<evidence type="ECO:0000256" key="5">
    <source>
        <dbReference type="ARBA" id="ARBA00022525"/>
    </source>
</evidence>
<accession>A0A4R3JCY0</accession>
<dbReference type="Pfam" id="PF00460">
    <property type="entry name" value="Flg_bb_rod"/>
    <property type="match status" value="1"/>
</dbReference>
<dbReference type="InterPro" id="IPR019776">
    <property type="entry name" value="Flagellar_basal_body_rod_CS"/>
</dbReference>
<dbReference type="InterPro" id="IPR010930">
    <property type="entry name" value="Flg_bb/hook_C_dom"/>
</dbReference>
<dbReference type="InterPro" id="IPR001444">
    <property type="entry name" value="Flag_bb_rod_N"/>
</dbReference>
<evidence type="ECO:0000313" key="10">
    <source>
        <dbReference type="EMBL" id="TCS63003.1"/>
    </source>
</evidence>
<dbReference type="AlphaFoldDB" id="A0A4R3JCY0"/>
<keyword evidence="10" id="KW-0282">Flagellum</keyword>
<dbReference type="Proteomes" id="UP000295304">
    <property type="component" value="Unassembled WGS sequence"/>
</dbReference>
<dbReference type="OrthoDB" id="7181295at2"/>
<dbReference type="Pfam" id="PF22638">
    <property type="entry name" value="FlgK_D1"/>
    <property type="match status" value="1"/>
</dbReference>
<evidence type="ECO:0000259" key="7">
    <source>
        <dbReference type="Pfam" id="PF00460"/>
    </source>
</evidence>
<keyword evidence="5" id="KW-0964">Secreted</keyword>
<evidence type="ECO:0000313" key="11">
    <source>
        <dbReference type="Proteomes" id="UP000295304"/>
    </source>
</evidence>
<keyword evidence="11" id="KW-1185">Reference proteome</keyword>
<keyword evidence="10" id="KW-0966">Cell projection</keyword>
<dbReference type="PANTHER" id="PTHR30033">
    <property type="entry name" value="FLAGELLAR HOOK-ASSOCIATED PROTEIN 1"/>
    <property type="match status" value="1"/>
</dbReference>
<dbReference type="Pfam" id="PF07196">
    <property type="entry name" value="Flagellin_IN"/>
    <property type="match status" value="1"/>
</dbReference>
<feature type="domain" description="Flagellar hook-associated protein FlgK helical" evidence="9">
    <location>
        <begin position="92"/>
        <end position="321"/>
    </location>
</feature>
<dbReference type="Pfam" id="PF06429">
    <property type="entry name" value="Flg_bbr_C"/>
    <property type="match status" value="1"/>
</dbReference>
<dbReference type="SUPFAM" id="SSF64518">
    <property type="entry name" value="Phase 1 flagellin"/>
    <property type="match status" value="1"/>
</dbReference>
<dbReference type="InterPro" id="IPR053927">
    <property type="entry name" value="FlgK_helical"/>
</dbReference>
<evidence type="ECO:0000259" key="9">
    <source>
        <dbReference type="Pfam" id="PF22638"/>
    </source>
</evidence>
<dbReference type="PRINTS" id="PR01005">
    <property type="entry name" value="FLGHOOKAP1"/>
</dbReference>
<evidence type="ECO:0000256" key="4">
    <source>
        <dbReference type="ARBA" id="ARBA00016244"/>
    </source>
</evidence>
<dbReference type="NCBIfam" id="TIGR02492">
    <property type="entry name" value="flgK_ends"/>
    <property type="match status" value="1"/>
</dbReference>
<name>A0A4R3JCY0_9PROT</name>
<reference evidence="10 11" key="1">
    <citation type="submission" date="2019-03" db="EMBL/GenBank/DDBJ databases">
        <title>Genomic Encyclopedia of Type Strains, Phase IV (KMG-IV): sequencing the most valuable type-strain genomes for metagenomic binning, comparative biology and taxonomic classification.</title>
        <authorList>
            <person name="Goeker M."/>
        </authorList>
    </citation>
    <scope>NUCLEOTIDE SEQUENCE [LARGE SCALE GENOMIC DNA]</scope>
    <source>
        <strain evidence="10 11">DSM 101688</strain>
    </source>
</reference>
<dbReference type="GO" id="GO:0005198">
    <property type="term" value="F:structural molecule activity"/>
    <property type="evidence" value="ECO:0007669"/>
    <property type="project" value="InterPro"/>
</dbReference>
<dbReference type="PANTHER" id="PTHR30033:SF1">
    <property type="entry name" value="FLAGELLAR HOOK-ASSOCIATED PROTEIN 1"/>
    <property type="match status" value="1"/>
</dbReference>
<protein>
    <recommendedName>
        <fullName evidence="4">Flagellar hook-associated protein 1</fullName>
    </recommendedName>
</protein>
<evidence type="ECO:0000256" key="2">
    <source>
        <dbReference type="ARBA" id="ARBA00004613"/>
    </source>
</evidence>
<keyword evidence="6" id="KW-0975">Bacterial flagellum</keyword>
<dbReference type="InterPro" id="IPR010810">
    <property type="entry name" value="Flagellin_hook_IN_motif"/>
</dbReference>
<comment type="caution">
    <text evidence="10">The sequence shown here is derived from an EMBL/GenBank/DDBJ whole genome shotgun (WGS) entry which is preliminary data.</text>
</comment>
<dbReference type="GO" id="GO:0009425">
    <property type="term" value="C:bacterial-type flagellum basal body"/>
    <property type="evidence" value="ECO:0007669"/>
    <property type="project" value="UniProtKB-SubCell"/>
</dbReference>
<comment type="similarity">
    <text evidence="3">Belongs to the flagella basal body rod proteins family.</text>
</comment>
<dbReference type="GO" id="GO:0009424">
    <property type="term" value="C:bacterial-type flagellum hook"/>
    <property type="evidence" value="ECO:0007669"/>
    <property type="project" value="InterPro"/>
</dbReference>
<dbReference type="RefSeq" id="WP_132938744.1">
    <property type="nucleotide sequence ID" value="NZ_CP119676.1"/>
</dbReference>